<feature type="domain" description="ATPase AAA-type core" evidence="1">
    <location>
        <begin position="83"/>
        <end position="472"/>
    </location>
</feature>
<dbReference type="OrthoDB" id="9815944at2"/>
<dbReference type="AlphaFoldDB" id="A0A085ZA87"/>
<evidence type="ECO:0000313" key="2">
    <source>
        <dbReference type="EMBL" id="KFF01351.1"/>
    </source>
</evidence>
<sequence>MDQLLFVWVEKFRNIENVGFNFSNRYEINYKKGENEIIVNTVDGESVLKEDDVKLLFNDEKHYLEDFFQIENKNNVTISQICALIGKNSSGKSNIIDFILTAISIGSRNKLQSNYILVFKKDNELCFFGKTNNNNLNTSTLICLNKNVPKIEPDKNWVSMFYSNVADNKEHIFNDSSVYNYSFNKLNELQSNKIDFVSSIFFEDTWKRLNTKDSPIKNVRFVFNPISFLRIEKANDLDERLAGILKRYRKAIYEESSSNANRFYYGLVINLLCFLYESKLDISPILQEVNLVGSDGFAEAIRILHPKVVLFLAGINEMDSDTLKKDEFDSYKNLINQFSLKDEDGKVVVYNLGQIDNYNNSILVDFNDDFKKILLDNQIAFNNSSLITHDWSQLSSGLKAYLNLFSQLFDLSSKVTKPNNQNILICIDEGDLYLHPEWQKNFLNDLIWFLEQIFTNINIQLLLTSHSPFLISDLPKENVILLDKDCKPDRQLNQSSSFGANIHQLYNKQFFLINGAIGEFARIKISNILSELKYVNKTTLEKYEKLISMIGEPVLRIRLEEELQKYVKMIGREALIEWHKSQILQLNKEIE</sequence>
<dbReference type="GO" id="GO:0005524">
    <property type="term" value="F:ATP binding"/>
    <property type="evidence" value="ECO:0007669"/>
    <property type="project" value="InterPro"/>
</dbReference>
<organism evidence="2 3">
    <name type="scientific">Chryseobacterium formosense</name>
    <dbReference type="NCBI Taxonomy" id="236814"/>
    <lineage>
        <taxon>Bacteria</taxon>
        <taxon>Pseudomonadati</taxon>
        <taxon>Bacteroidota</taxon>
        <taxon>Flavobacteriia</taxon>
        <taxon>Flavobacteriales</taxon>
        <taxon>Weeksellaceae</taxon>
        <taxon>Chryseobacterium group</taxon>
        <taxon>Chryseobacterium</taxon>
    </lineage>
</organism>
<dbReference type="SUPFAM" id="SSF52540">
    <property type="entry name" value="P-loop containing nucleoside triphosphate hydrolases"/>
    <property type="match status" value="1"/>
</dbReference>
<dbReference type="InterPro" id="IPR003959">
    <property type="entry name" value="ATPase_AAA_core"/>
</dbReference>
<gene>
    <name evidence="2" type="ORF">IX39_12310</name>
</gene>
<proteinExistence type="predicted"/>
<dbReference type="Pfam" id="PF13304">
    <property type="entry name" value="AAA_21"/>
    <property type="match status" value="1"/>
</dbReference>
<dbReference type="STRING" id="236814.IX39_12310"/>
<evidence type="ECO:0000259" key="1">
    <source>
        <dbReference type="Pfam" id="PF13304"/>
    </source>
</evidence>
<dbReference type="eggNOG" id="COG1196">
    <property type="taxonomic scope" value="Bacteria"/>
</dbReference>
<comment type="caution">
    <text evidence="2">The sequence shown here is derived from an EMBL/GenBank/DDBJ whole genome shotgun (WGS) entry which is preliminary data.</text>
</comment>
<dbReference type="RefSeq" id="WP_034676664.1">
    <property type="nucleotide sequence ID" value="NZ_FPAP01000001.1"/>
</dbReference>
<dbReference type="GO" id="GO:0016887">
    <property type="term" value="F:ATP hydrolysis activity"/>
    <property type="evidence" value="ECO:0007669"/>
    <property type="project" value="InterPro"/>
</dbReference>
<name>A0A085ZA87_9FLAO</name>
<dbReference type="PANTHER" id="PTHR43581:SF2">
    <property type="entry name" value="EXCINUCLEASE ATPASE SUBUNIT"/>
    <property type="match status" value="1"/>
</dbReference>
<dbReference type="Gene3D" id="3.40.50.300">
    <property type="entry name" value="P-loop containing nucleotide triphosphate hydrolases"/>
    <property type="match status" value="2"/>
</dbReference>
<dbReference type="InterPro" id="IPR051396">
    <property type="entry name" value="Bact_Antivir_Def_Nuclease"/>
</dbReference>
<dbReference type="eggNOG" id="COG3950">
    <property type="taxonomic scope" value="Bacteria"/>
</dbReference>
<dbReference type="PANTHER" id="PTHR43581">
    <property type="entry name" value="ATP/GTP PHOSPHATASE"/>
    <property type="match status" value="1"/>
</dbReference>
<accession>A0A085ZA87</accession>
<dbReference type="InterPro" id="IPR027417">
    <property type="entry name" value="P-loop_NTPase"/>
</dbReference>
<protein>
    <recommendedName>
        <fullName evidence="1">ATPase AAA-type core domain-containing protein</fullName>
    </recommendedName>
</protein>
<evidence type="ECO:0000313" key="3">
    <source>
        <dbReference type="Proteomes" id="UP000028713"/>
    </source>
</evidence>
<dbReference type="Proteomes" id="UP000028713">
    <property type="component" value="Unassembled WGS sequence"/>
</dbReference>
<reference evidence="2 3" key="1">
    <citation type="submission" date="2014-07" db="EMBL/GenBank/DDBJ databases">
        <title>Genome of Chryseobacterium formosense LMG 24722.</title>
        <authorList>
            <person name="Pipes S.E."/>
            <person name="Stropko S.J."/>
            <person name="Newman J.D."/>
        </authorList>
    </citation>
    <scope>NUCLEOTIDE SEQUENCE [LARGE SCALE GENOMIC DNA]</scope>
    <source>
        <strain evidence="2 3">LMG 24722</strain>
    </source>
</reference>
<dbReference type="EMBL" id="JPRP01000001">
    <property type="protein sequence ID" value="KFF01351.1"/>
    <property type="molecule type" value="Genomic_DNA"/>
</dbReference>
<keyword evidence="3" id="KW-1185">Reference proteome</keyword>